<gene>
    <name evidence="1" type="ORF">O1611_g6217</name>
</gene>
<proteinExistence type="predicted"/>
<evidence type="ECO:0000313" key="2">
    <source>
        <dbReference type="Proteomes" id="UP001153332"/>
    </source>
</evidence>
<accession>A0ACC2JJ88</accession>
<dbReference type="EMBL" id="JAPUUL010001432">
    <property type="protein sequence ID" value="KAJ8127419.1"/>
    <property type="molecule type" value="Genomic_DNA"/>
</dbReference>
<reference evidence="1" key="1">
    <citation type="submission" date="2022-12" db="EMBL/GenBank/DDBJ databases">
        <title>Genome Sequence of Lasiodiplodia mahajangana.</title>
        <authorList>
            <person name="Buettner E."/>
        </authorList>
    </citation>
    <scope>NUCLEOTIDE SEQUENCE</scope>
    <source>
        <strain evidence="1">VT137</strain>
    </source>
</reference>
<organism evidence="1 2">
    <name type="scientific">Lasiodiplodia mahajangana</name>
    <dbReference type="NCBI Taxonomy" id="1108764"/>
    <lineage>
        <taxon>Eukaryota</taxon>
        <taxon>Fungi</taxon>
        <taxon>Dikarya</taxon>
        <taxon>Ascomycota</taxon>
        <taxon>Pezizomycotina</taxon>
        <taxon>Dothideomycetes</taxon>
        <taxon>Dothideomycetes incertae sedis</taxon>
        <taxon>Botryosphaeriales</taxon>
        <taxon>Botryosphaeriaceae</taxon>
        <taxon>Lasiodiplodia</taxon>
    </lineage>
</organism>
<dbReference type="Proteomes" id="UP001153332">
    <property type="component" value="Unassembled WGS sequence"/>
</dbReference>
<protein>
    <submittedName>
        <fullName evidence="1">Uncharacterized protein</fullName>
    </submittedName>
</protein>
<comment type="caution">
    <text evidence="1">The sequence shown here is derived from an EMBL/GenBank/DDBJ whole genome shotgun (WGS) entry which is preliminary data.</text>
</comment>
<sequence length="86" mass="9207">MYANAATWDVVLHQGIYLARKAAEYLRKCGLVYAVPGHALPDPCDVLAGFGSFVGLARLGFCVETLFFDESVCACEGAHRGAPGDR</sequence>
<evidence type="ECO:0000313" key="1">
    <source>
        <dbReference type="EMBL" id="KAJ8127419.1"/>
    </source>
</evidence>
<name>A0ACC2JJ88_9PEZI</name>
<keyword evidence="2" id="KW-1185">Reference proteome</keyword>